<organism evidence="1 2">
    <name type="scientific">Metabacillus herbersteinensis</name>
    <dbReference type="NCBI Taxonomy" id="283816"/>
    <lineage>
        <taxon>Bacteria</taxon>
        <taxon>Bacillati</taxon>
        <taxon>Bacillota</taxon>
        <taxon>Bacilli</taxon>
        <taxon>Bacillales</taxon>
        <taxon>Bacillaceae</taxon>
        <taxon>Metabacillus</taxon>
    </lineage>
</organism>
<proteinExistence type="predicted"/>
<gene>
    <name evidence="1" type="ORF">ACFFIX_05295</name>
</gene>
<dbReference type="InterPro" id="IPR025100">
    <property type="entry name" value="DUF4025"/>
</dbReference>
<name>A0ABV6GB01_9BACI</name>
<comment type="caution">
    <text evidence="1">The sequence shown here is derived from an EMBL/GenBank/DDBJ whole genome shotgun (WGS) entry which is preliminary data.</text>
</comment>
<reference evidence="1 2" key="1">
    <citation type="submission" date="2024-09" db="EMBL/GenBank/DDBJ databases">
        <authorList>
            <person name="Sun Q."/>
            <person name="Mori K."/>
        </authorList>
    </citation>
    <scope>NUCLEOTIDE SEQUENCE [LARGE SCALE GENOMIC DNA]</scope>
    <source>
        <strain evidence="1 2">CCM 7228</strain>
    </source>
</reference>
<keyword evidence="2" id="KW-1185">Reference proteome</keyword>
<evidence type="ECO:0000313" key="1">
    <source>
        <dbReference type="EMBL" id="MFC0270863.1"/>
    </source>
</evidence>
<accession>A0ABV6GB01</accession>
<dbReference type="RefSeq" id="WP_378931319.1">
    <property type="nucleotide sequence ID" value="NZ_JBHLVO010000003.1"/>
</dbReference>
<sequence length="65" mass="7473">MKKEPLDSTQIAGRQYEVEDYKREDELSSGLAVTHEQVSDDYMAGTIDVKLNNEKDEKNSIPRKE</sequence>
<evidence type="ECO:0000313" key="2">
    <source>
        <dbReference type="Proteomes" id="UP001589854"/>
    </source>
</evidence>
<protein>
    <submittedName>
        <fullName evidence="1">YozQ family protein</fullName>
    </submittedName>
</protein>
<dbReference type="EMBL" id="JBHLVO010000003">
    <property type="protein sequence ID" value="MFC0270863.1"/>
    <property type="molecule type" value="Genomic_DNA"/>
</dbReference>
<dbReference type="Pfam" id="PF13217">
    <property type="entry name" value="DUF4025"/>
    <property type="match status" value="1"/>
</dbReference>
<dbReference type="Proteomes" id="UP001589854">
    <property type="component" value="Unassembled WGS sequence"/>
</dbReference>